<dbReference type="AlphaFoldDB" id="A0AAE2SET7"/>
<dbReference type="GO" id="GO:0005524">
    <property type="term" value="F:ATP binding"/>
    <property type="evidence" value="ECO:0007669"/>
    <property type="project" value="UniProtKB-UniRule"/>
</dbReference>
<reference evidence="14" key="1">
    <citation type="submission" date="2021-01" db="EMBL/GenBank/DDBJ databases">
        <title>Modified the classification status of verrucomicrobia.</title>
        <authorList>
            <person name="Feng X."/>
        </authorList>
    </citation>
    <scope>NUCLEOTIDE SEQUENCE</scope>
    <source>
        <strain evidence="14">5K15</strain>
    </source>
</reference>
<evidence type="ECO:0000256" key="8">
    <source>
        <dbReference type="ARBA" id="ARBA00022741"/>
    </source>
</evidence>
<dbReference type="InterPro" id="IPR027417">
    <property type="entry name" value="P-loop_NTPase"/>
</dbReference>
<gene>
    <name evidence="13 14" type="primary">lpxK</name>
    <name evidence="14" type="ORF">JIN83_11950</name>
</gene>
<keyword evidence="15" id="KW-1185">Reference proteome</keyword>
<evidence type="ECO:0000256" key="6">
    <source>
        <dbReference type="ARBA" id="ARBA00022556"/>
    </source>
</evidence>
<evidence type="ECO:0000256" key="1">
    <source>
        <dbReference type="ARBA" id="ARBA00002274"/>
    </source>
</evidence>
<proteinExistence type="inferred from homology"/>
<dbReference type="RefSeq" id="WP_309490288.1">
    <property type="nucleotide sequence ID" value="NZ_JAENIG010000007.1"/>
</dbReference>
<keyword evidence="11 13" id="KW-0443">Lipid metabolism</keyword>
<comment type="similarity">
    <text evidence="13">Belongs to the LpxK family.</text>
</comment>
<keyword evidence="5 13" id="KW-0444">Lipid biosynthesis</keyword>
<dbReference type="GO" id="GO:0009245">
    <property type="term" value="P:lipid A biosynthetic process"/>
    <property type="evidence" value="ECO:0007669"/>
    <property type="project" value="UniProtKB-UniRule"/>
</dbReference>
<evidence type="ECO:0000256" key="5">
    <source>
        <dbReference type="ARBA" id="ARBA00022516"/>
    </source>
</evidence>
<dbReference type="PANTHER" id="PTHR42724:SF1">
    <property type="entry name" value="TETRAACYLDISACCHARIDE 4'-KINASE, MITOCHONDRIAL-RELATED"/>
    <property type="match status" value="1"/>
</dbReference>
<evidence type="ECO:0000256" key="4">
    <source>
        <dbReference type="ARBA" id="ARBA00016436"/>
    </source>
</evidence>
<comment type="caution">
    <text evidence="14">The sequence shown here is derived from an EMBL/GenBank/DDBJ whole genome shotgun (WGS) entry which is preliminary data.</text>
</comment>
<evidence type="ECO:0000256" key="2">
    <source>
        <dbReference type="ARBA" id="ARBA00004870"/>
    </source>
</evidence>
<evidence type="ECO:0000256" key="11">
    <source>
        <dbReference type="ARBA" id="ARBA00023098"/>
    </source>
</evidence>
<dbReference type="Pfam" id="PF02606">
    <property type="entry name" value="LpxK"/>
    <property type="match status" value="1"/>
</dbReference>
<protein>
    <recommendedName>
        <fullName evidence="4 13">Tetraacyldisaccharide 4'-kinase</fullName>
        <ecNumber evidence="3 13">2.7.1.130</ecNumber>
    </recommendedName>
    <alternativeName>
        <fullName evidence="12 13">Lipid A 4'-kinase</fullName>
    </alternativeName>
</protein>
<dbReference type="GO" id="GO:0009244">
    <property type="term" value="P:lipopolysaccharide core region biosynthetic process"/>
    <property type="evidence" value="ECO:0007669"/>
    <property type="project" value="TreeGrafter"/>
</dbReference>
<comment type="function">
    <text evidence="1 13">Transfers the gamma-phosphate of ATP to the 4'-position of a tetraacyldisaccharide 1-phosphate intermediate (termed DS-1-P) to form tetraacyldisaccharide 1,4'-bis-phosphate (lipid IVA).</text>
</comment>
<evidence type="ECO:0000313" key="14">
    <source>
        <dbReference type="EMBL" id="MBK1855677.1"/>
    </source>
</evidence>
<organism evidence="14 15">
    <name type="scientific">Oceaniferula flava</name>
    <dbReference type="NCBI Taxonomy" id="2800421"/>
    <lineage>
        <taxon>Bacteria</taxon>
        <taxon>Pseudomonadati</taxon>
        <taxon>Verrucomicrobiota</taxon>
        <taxon>Verrucomicrobiia</taxon>
        <taxon>Verrucomicrobiales</taxon>
        <taxon>Verrucomicrobiaceae</taxon>
        <taxon>Oceaniferula</taxon>
    </lineage>
</organism>
<sequence>MGESLQELEQWGTDVIFGRARGFRATMMRLFLWMLSGIYRAGVAFRLSRFRRGAVDQQYLGTQVISIGNITVGGTGKTPVVELFARTLRERGRKPAILSRGYKSKKLPEPQEWIAKESGELIPDDEMPKVVSDGGAPRLKVAHAGDEPWMLAKNLPGVSVVVDKNRVKGGSFAVRELESDILILDDGLQYLNLAHSIDVVLVDQNAPFGTGQMLPRGTLREPAKNLCRADYIFITKCDGSSNEELIRKIRRHNRHAEIIECTHGPQHLENLFTGERVPLDFLDQKYVAAISGIAVPESFEKILRNLGARVEFHRVFSDHHSFNQKDIDNFMNRCMQRDIEMIVTTEKDAVRFMKPTELDVPVYFLRIEVDILKGQEVWERIVDRICGEKAAIDPLLLRAMAS</sequence>
<keyword evidence="8 13" id="KW-0547">Nucleotide-binding</keyword>
<evidence type="ECO:0000256" key="10">
    <source>
        <dbReference type="ARBA" id="ARBA00022840"/>
    </source>
</evidence>
<dbReference type="EC" id="2.7.1.130" evidence="3 13"/>
<name>A0AAE2SET7_9BACT</name>
<evidence type="ECO:0000256" key="3">
    <source>
        <dbReference type="ARBA" id="ARBA00012071"/>
    </source>
</evidence>
<dbReference type="GO" id="GO:0005886">
    <property type="term" value="C:plasma membrane"/>
    <property type="evidence" value="ECO:0007669"/>
    <property type="project" value="TreeGrafter"/>
</dbReference>
<keyword evidence="9 13" id="KW-0418">Kinase</keyword>
<evidence type="ECO:0000256" key="12">
    <source>
        <dbReference type="ARBA" id="ARBA00029757"/>
    </source>
</evidence>
<dbReference type="InterPro" id="IPR003758">
    <property type="entry name" value="LpxK"/>
</dbReference>
<keyword evidence="7 13" id="KW-0808">Transferase</keyword>
<evidence type="ECO:0000256" key="9">
    <source>
        <dbReference type="ARBA" id="ARBA00022777"/>
    </source>
</evidence>
<keyword evidence="10 13" id="KW-0067">ATP-binding</keyword>
<evidence type="ECO:0000256" key="7">
    <source>
        <dbReference type="ARBA" id="ARBA00022679"/>
    </source>
</evidence>
<accession>A0AAE2SET7</accession>
<evidence type="ECO:0000256" key="13">
    <source>
        <dbReference type="HAMAP-Rule" id="MF_00409"/>
    </source>
</evidence>
<dbReference type="Proteomes" id="UP000634206">
    <property type="component" value="Unassembled WGS sequence"/>
</dbReference>
<comment type="catalytic activity">
    <reaction evidence="13">
        <text>a lipid A disaccharide + ATP = a lipid IVA + ADP + H(+)</text>
        <dbReference type="Rhea" id="RHEA:67840"/>
        <dbReference type="ChEBI" id="CHEBI:15378"/>
        <dbReference type="ChEBI" id="CHEBI:30616"/>
        <dbReference type="ChEBI" id="CHEBI:176343"/>
        <dbReference type="ChEBI" id="CHEBI:176425"/>
        <dbReference type="ChEBI" id="CHEBI:456216"/>
        <dbReference type="EC" id="2.7.1.130"/>
    </reaction>
</comment>
<dbReference type="GO" id="GO:0009029">
    <property type="term" value="F:lipid-A 4'-kinase activity"/>
    <property type="evidence" value="ECO:0007669"/>
    <property type="project" value="UniProtKB-UniRule"/>
</dbReference>
<comment type="pathway">
    <text evidence="2 13">Glycolipid biosynthesis; lipid IV(A) biosynthesis; lipid IV(A) from (3R)-3-hydroxytetradecanoyl-[acyl-carrier-protein] and UDP-N-acetyl-alpha-D-glucosamine: step 6/6.</text>
</comment>
<dbReference type="PANTHER" id="PTHR42724">
    <property type="entry name" value="TETRAACYLDISACCHARIDE 4'-KINASE"/>
    <property type="match status" value="1"/>
</dbReference>
<dbReference type="EMBL" id="JAENIG010000007">
    <property type="protein sequence ID" value="MBK1855677.1"/>
    <property type="molecule type" value="Genomic_DNA"/>
</dbReference>
<evidence type="ECO:0000313" key="15">
    <source>
        <dbReference type="Proteomes" id="UP000634206"/>
    </source>
</evidence>
<dbReference type="NCBIfam" id="TIGR00682">
    <property type="entry name" value="lpxK"/>
    <property type="match status" value="1"/>
</dbReference>
<dbReference type="SUPFAM" id="SSF52540">
    <property type="entry name" value="P-loop containing nucleoside triphosphate hydrolases"/>
    <property type="match status" value="1"/>
</dbReference>
<dbReference type="HAMAP" id="MF_00409">
    <property type="entry name" value="LpxK"/>
    <property type="match status" value="1"/>
</dbReference>
<keyword evidence="6 13" id="KW-0441">Lipid A biosynthesis</keyword>
<feature type="binding site" evidence="13">
    <location>
        <begin position="71"/>
        <end position="78"/>
    </location>
    <ligand>
        <name>ATP</name>
        <dbReference type="ChEBI" id="CHEBI:30616"/>
    </ligand>
</feature>